<evidence type="ECO:0000256" key="1">
    <source>
        <dbReference type="SAM" id="MobiDB-lite"/>
    </source>
</evidence>
<proteinExistence type="predicted"/>
<accession>A0A7U2F006</accession>
<evidence type="ECO:0000313" key="3">
    <source>
        <dbReference type="Proteomes" id="UP000663193"/>
    </source>
</evidence>
<gene>
    <name evidence="2" type="ORF">JI435_408160</name>
</gene>
<protein>
    <submittedName>
        <fullName evidence="2">Uncharacterized protein</fullName>
    </submittedName>
</protein>
<organism evidence="2 3">
    <name type="scientific">Phaeosphaeria nodorum (strain SN15 / ATCC MYA-4574 / FGSC 10173)</name>
    <name type="common">Glume blotch fungus</name>
    <name type="synonym">Parastagonospora nodorum</name>
    <dbReference type="NCBI Taxonomy" id="321614"/>
    <lineage>
        <taxon>Eukaryota</taxon>
        <taxon>Fungi</taxon>
        <taxon>Dikarya</taxon>
        <taxon>Ascomycota</taxon>
        <taxon>Pezizomycotina</taxon>
        <taxon>Dothideomycetes</taxon>
        <taxon>Pleosporomycetidae</taxon>
        <taxon>Pleosporales</taxon>
        <taxon>Pleosporineae</taxon>
        <taxon>Phaeosphaeriaceae</taxon>
        <taxon>Parastagonospora</taxon>
    </lineage>
</organism>
<dbReference type="VEuPathDB" id="FungiDB:JI435_408160"/>
<feature type="region of interest" description="Disordered" evidence="1">
    <location>
        <begin position="1"/>
        <end position="26"/>
    </location>
</feature>
<sequence length="65" mass="7432">MVLAIVTRQAKQAPSTRRQNDHNNSLSAQEHHASICVLNTLTFIFMTSVLQYPEFGADTYQRPHF</sequence>
<evidence type="ECO:0000313" key="2">
    <source>
        <dbReference type="EMBL" id="QRC95991.1"/>
    </source>
</evidence>
<dbReference type="Proteomes" id="UP000663193">
    <property type="component" value="Chromosome 6"/>
</dbReference>
<dbReference type="EMBL" id="CP069028">
    <property type="protein sequence ID" value="QRC95991.1"/>
    <property type="molecule type" value="Genomic_DNA"/>
</dbReference>
<reference evidence="3" key="1">
    <citation type="journal article" date="2021" name="BMC Genomics">
        <title>Chromosome-level genome assembly and manually-curated proteome of model necrotroph Parastagonospora nodorum Sn15 reveals a genome-wide trove of candidate effector homologs, and redundancy of virulence-related functions within an accessory chromosome.</title>
        <authorList>
            <person name="Bertazzoni S."/>
            <person name="Jones D.A.B."/>
            <person name="Phan H.T."/>
            <person name="Tan K.-C."/>
            <person name="Hane J.K."/>
        </authorList>
    </citation>
    <scope>NUCLEOTIDE SEQUENCE [LARGE SCALE GENOMIC DNA]</scope>
    <source>
        <strain evidence="3">SN15 / ATCC MYA-4574 / FGSC 10173)</strain>
    </source>
</reference>
<dbReference type="AlphaFoldDB" id="A0A7U2F006"/>
<name>A0A7U2F006_PHANO</name>
<feature type="compositionally biased region" description="Polar residues" evidence="1">
    <location>
        <begin position="9"/>
        <end position="26"/>
    </location>
</feature>
<keyword evidence="3" id="KW-1185">Reference proteome</keyword>